<dbReference type="Proteomes" id="UP000887561">
    <property type="component" value="Unplaced"/>
</dbReference>
<comment type="similarity">
    <text evidence="5">Belongs to the PPP phosphatase family.</text>
</comment>
<dbReference type="AlphaFoldDB" id="A0A915MM06"/>
<dbReference type="InterPro" id="IPR047129">
    <property type="entry name" value="PPA2-like"/>
</dbReference>
<dbReference type="Gene3D" id="3.60.21.10">
    <property type="match status" value="1"/>
</dbReference>
<keyword evidence="8" id="KW-1185">Reference proteome</keyword>
<proteinExistence type="inferred from homology"/>
<protein>
    <recommendedName>
        <fullName evidence="5">Serine/threonine-protein phosphatase</fullName>
        <ecNumber evidence="5">3.1.3.16</ecNumber>
    </recommendedName>
</protein>
<dbReference type="EC" id="3.1.3.16" evidence="5"/>
<evidence type="ECO:0000256" key="2">
    <source>
        <dbReference type="ARBA" id="ARBA00022723"/>
    </source>
</evidence>
<dbReference type="InterPro" id="IPR004843">
    <property type="entry name" value="Calcineurin-like_PHP"/>
</dbReference>
<comment type="catalytic activity">
    <reaction evidence="5">
        <text>O-phospho-L-threonyl-[protein] + H2O = L-threonyl-[protein] + phosphate</text>
        <dbReference type="Rhea" id="RHEA:47004"/>
        <dbReference type="Rhea" id="RHEA-COMP:11060"/>
        <dbReference type="Rhea" id="RHEA-COMP:11605"/>
        <dbReference type="ChEBI" id="CHEBI:15377"/>
        <dbReference type="ChEBI" id="CHEBI:30013"/>
        <dbReference type="ChEBI" id="CHEBI:43474"/>
        <dbReference type="ChEBI" id="CHEBI:61977"/>
        <dbReference type="EC" id="3.1.3.16"/>
    </reaction>
</comment>
<keyword evidence="4" id="KW-0464">Manganese</keyword>
<dbReference type="InterPro" id="IPR029052">
    <property type="entry name" value="Metallo-depent_PP-like"/>
</dbReference>
<dbReference type="PANTHER" id="PTHR45619">
    <property type="entry name" value="SERINE/THREONINE-PROTEIN PHOSPHATASE PP2A-RELATED"/>
    <property type="match status" value="1"/>
</dbReference>
<evidence type="ECO:0000256" key="3">
    <source>
        <dbReference type="ARBA" id="ARBA00022801"/>
    </source>
</evidence>
<name>A0A915MM06_MELJA</name>
<dbReference type="GO" id="GO:0046872">
    <property type="term" value="F:metal ion binding"/>
    <property type="evidence" value="ECO:0007669"/>
    <property type="project" value="UniProtKB-KW"/>
</dbReference>
<feature type="domain" description="Serine/threonine specific protein phosphatases" evidence="7">
    <location>
        <begin position="226"/>
        <end position="231"/>
    </location>
</feature>
<accession>A0A915MM06</accession>
<dbReference type="Pfam" id="PF00149">
    <property type="entry name" value="Metallophos"/>
    <property type="match status" value="1"/>
</dbReference>
<dbReference type="SMART" id="SM00156">
    <property type="entry name" value="PP2Ac"/>
    <property type="match status" value="1"/>
</dbReference>
<dbReference type="WBParaSite" id="scaffold447_cov241.g1093">
    <property type="protein sequence ID" value="scaffold447_cov241.g1093"/>
    <property type="gene ID" value="scaffold447_cov241.g1093"/>
</dbReference>
<evidence type="ECO:0000313" key="9">
    <source>
        <dbReference type="WBParaSite" id="scaffold447_cov241.g1093"/>
    </source>
</evidence>
<dbReference type="PRINTS" id="PR00114">
    <property type="entry name" value="STPHPHTASE"/>
</dbReference>
<sequence>MSADSSFEFETKIAVESEDKIEKSDNSHDSSLEAIASGCSSALNEINNLALSPQNLEEEGNNNNKSPSPPPNVEKTEDEEILVKFMSPFNLYRPIEDETPINFRGRVAYPSKWLSTVSVCQYLPEEQMITTCQILINRLLRVPNIVSVKSPATICGDIHGQFYDLMKLFKCGGSILETNYVFLGDYVDRGYYRYQILYRLTLTLSLETVTYLFLLLLKHPERITLLRGNHETRRVSHQYGFYDECQQKYGNSVVWTWFCRVFDVLPICALIDDQIFCVHGGLSPELPTLDAIMCLQRSVEVPANGALCDLVWSDPDDSDCGWFLNPRGAGWLFGRDVVEKFLEVNGLSLICRSHQLVQEGFKYIFDDVLCTVWSAPNYCYRCGNLASVLKIHGPSGDRETIYFSEVEESERKRPERVTVPYFL</sequence>
<evidence type="ECO:0000313" key="8">
    <source>
        <dbReference type="Proteomes" id="UP000887561"/>
    </source>
</evidence>
<keyword evidence="2" id="KW-0479">Metal-binding</keyword>
<evidence type="ECO:0000256" key="1">
    <source>
        <dbReference type="ARBA" id="ARBA00001936"/>
    </source>
</evidence>
<reference evidence="9" key="1">
    <citation type="submission" date="2022-11" db="UniProtKB">
        <authorList>
            <consortium name="WormBaseParasite"/>
        </authorList>
    </citation>
    <scope>IDENTIFICATION</scope>
</reference>
<comment type="cofactor">
    <cofactor evidence="1">
        <name>Mn(2+)</name>
        <dbReference type="ChEBI" id="CHEBI:29035"/>
    </cofactor>
</comment>
<evidence type="ECO:0000256" key="6">
    <source>
        <dbReference type="SAM" id="MobiDB-lite"/>
    </source>
</evidence>
<dbReference type="GO" id="GO:0004722">
    <property type="term" value="F:protein serine/threonine phosphatase activity"/>
    <property type="evidence" value="ECO:0007669"/>
    <property type="project" value="UniProtKB-EC"/>
</dbReference>
<dbReference type="InterPro" id="IPR006186">
    <property type="entry name" value="Ser/Thr-sp_prot-phosphatase"/>
</dbReference>
<evidence type="ECO:0000259" key="7">
    <source>
        <dbReference type="PROSITE" id="PS00125"/>
    </source>
</evidence>
<dbReference type="PROSITE" id="PS00125">
    <property type="entry name" value="SER_THR_PHOSPHATASE"/>
    <property type="match status" value="1"/>
</dbReference>
<evidence type="ECO:0000256" key="4">
    <source>
        <dbReference type="ARBA" id="ARBA00023211"/>
    </source>
</evidence>
<keyword evidence="3 5" id="KW-0378">Hydrolase</keyword>
<dbReference type="SUPFAM" id="SSF56300">
    <property type="entry name" value="Metallo-dependent phosphatases"/>
    <property type="match status" value="1"/>
</dbReference>
<evidence type="ECO:0000256" key="5">
    <source>
        <dbReference type="RuleBase" id="RU004273"/>
    </source>
</evidence>
<organism evidence="8 9">
    <name type="scientific">Meloidogyne javanica</name>
    <name type="common">Root-knot nematode worm</name>
    <dbReference type="NCBI Taxonomy" id="6303"/>
    <lineage>
        <taxon>Eukaryota</taxon>
        <taxon>Metazoa</taxon>
        <taxon>Ecdysozoa</taxon>
        <taxon>Nematoda</taxon>
        <taxon>Chromadorea</taxon>
        <taxon>Rhabditida</taxon>
        <taxon>Tylenchina</taxon>
        <taxon>Tylenchomorpha</taxon>
        <taxon>Tylenchoidea</taxon>
        <taxon>Meloidogynidae</taxon>
        <taxon>Meloidogyninae</taxon>
        <taxon>Meloidogyne</taxon>
        <taxon>Meloidogyne incognita group</taxon>
    </lineage>
</organism>
<feature type="region of interest" description="Disordered" evidence="6">
    <location>
        <begin position="50"/>
        <end position="75"/>
    </location>
</feature>